<dbReference type="Proteomes" id="UP000034783">
    <property type="component" value="Unassembled WGS sequence"/>
</dbReference>
<protein>
    <recommendedName>
        <fullName evidence="7">DNA-directed RNA polymerase subunit beta'</fullName>
        <shortName evidence="7">RNAP subunit beta'</shortName>
        <ecNumber evidence="7">2.7.7.6</ecNumber>
    </recommendedName>
    <alternativeName>
        <fullName evidence="7">RNA polymerase subunit beta'</fullName>
    </alternativeName>
    <alternativeName>
        <fullName evidence="7">Transcriptase subunit beta'</fullName>
    </alternativeName>
</protein>
<comment type="cofactor">
    <cofactor evidence="7">
        <name>Mg(2+)</name>
        <dbReference type="ChEBI" id="CHEBI:18420"/>
    </cofactor>
    <text evidence="7">Binds 1 Mg(2+) ion per subunit.</text>
</comment>
<evidence type="ECO:0000256" key="3">
    <source>
        <dbReference type="ARBA" id="ARBA00022695"/>
    </source>
</evidence>
<dbReference type="GO" id="GO:0003899">
    <property type="term" value="F:DNA-directed RNA polymerase activity"/>
    <property type="evidence" value="ECO:0007669"/>
    <property type="project" value="UniProtKB-UniRule"/>
</dbReference>
<dbReference type="InterPro" id="IPR000722">
    <property type="entry name" value="RNA_pol_asu"/>
</dbReference>
<dbReference type="Gene3D" id="1.10.132.30">
    <property type="match status" value="1"/>
</dbReference>
<feature type="binding site" evidence="7">
    <location>
        <position position="542"/>
    </location>
    <ligand>
        <name>Mg(2+)</name>
        <dbReference type="ChEBI" id="CHEBI:18420"/>
    </ligand>
</feature>
<feature type="binding site" evidence="7">
    <location>
        <position position="81"/>
    </location>
    <ligand>
        <name>Zn(2+)</name>
        <dbReference type="ChEBI" id="CHEBI:29105"/>
        <label>1</label>
    </ligand>
</feature>
<dbReference type="GO" id="GO:0003677">
    <property type="term" value="F:DNA binding"/>
    <property type="evidence" value="ECO:0007669"/>
    <property type="project" value="UniProtKB-UniRule"/>
</dbReference>
<dbReference type="AlphaFoldDB" id="A0A0G1JDD0"/>
<evidence type="ECO:0000256" key="4">
    <source>
        <dbReference type="ARBA" id="ARBA00022723"/>
    </source>
</evidence>
<dbReference type="Pfam" id="PF00623">
    <property type="entry name" value="RNA_pol_Rpb1_2"/>
    <property type="match status" value="2"/>
</dbReference>
<comment type="catalytic activity">
    <reaction evidence="6 7 8">
        <text>RNA(n) + a ribonucleoside 5'-triphosphate = RNA(n+1) + diphosphate</text>
        <dbReference type="Rhea" id="RHEA:21248"/>
        <dbReference type="Rhea" id="RHEA-COMP:14527"/>
        <dbReference type="Rhea" id="RHEA-COMP:17342"/>
        <dbReference type="ChEBI" id="CHEBI:33019"/>
        <dbReference type="ChEBI" id="CHEBI:61557"/>
        <dbReference type="ChEBI" id="CHEBI:140395"/>
        <dbReference type="EC" id="2.7.7.6"/>
    </reaction>
</comment>
<dbReference type="Pfam" id="PF04998">
    <property type="entry name" value="RNA_pol_Rpb1_5"/>
    <property type="match status" value="1"/>
</dbReference>
<dbReference type="Pfam" id="PF04997">
    <property type="entry name" value="RNA_pol_Rpb1_1"/>
    <property type="match status" value="1"/>
</dbReference>
<feature type="binding site" evidence="7">
    <location>
        <position position="63"/>
    </location>
    <ligand>
        <name>Zn(2+)</name>
        <dbReference type="ChEBI" id="CHEBI:29105"/>
        <label>1</label>
    </ligand>
</feature>
<comment type="subunit">
    <text evidence="7">The RNAP catalytic core consists of 2 alpha, 1 beta, 1 beta' and 1 omega subunit. When a sigma factor is associated with the core the holoenzyme is formed, which can initiate transcription.</text>
</comment>
<dbReference type="GO" id="GO:0000287">
    <property type="term" value="F:magnesium ion binding"/>
    <property type="evidence" value="ECO:0007669"/>
    <property type="project" value="UniProtKB-UniRule"/>
</dbReference>
<dbReference type="CDD" id="cd01609">
    <property type="entry name" value="RNAP_beta'_N"/>
    <property type="match status" value="1"/>
</dbReference>
<keyword evidence="4 7" id="KW-0479">Metal-binding</keyword>
<dbReference type="EMBL" id="LCJD01000018">
    <property type="protein sequence ID" value="KKT69601.1"/>
    <property type="molecule type" value="Genomic_DNA"/>
</dbReference>
<dbReference type="InterPro" id="IPR038120">
    <property type="entry name" value="Rpb1_funnel_sf"/>
</dbReference>
<dbReference type="Pfam" id="PF04983">
    <property type="entry name" value="RNA_pol_Rpb1_3"/>
    <property type="match status" value="1"/>
</dbReference>
<feature type="binding site" evidence="7">
    <location>
        <position position="866"/>
    </location>
    <ligand>
        <name>Zn(2+)</name>
        <dbReference type="ChEBI" id="CHEBI:29105"/>
        <label>2</label>
    </ligand>
</feature>
<dbReference type="InterPro" id="IPR007066">
    <property type="entry name" value="RNA_pol_Rpb1_3"/>
</dbReference>
<feature type="binding site" evidence="7">
    <location>
        <position position="946"/>
    </location>
    <ligand>
        <name>Zn(2+)</name>
        <dbReference type="ChEBI" id="CHEBI:29105"/>
        <label>2</label>
    </ligand>
</feature>
<feature type="binding site" evidence="7">
    <location>
        <position position="78"/>
    </location>
    <ligand>
        <name>Zn(2+)</name>
        <dbReference type="ChEBI" id="CHEBI:29105"/>
        <label>1</label>
    </ligand>
</feature>
<sequence length="1227" mass="135847">MKLIGDLKDFSALKIALASAKELLEWSYGEVTKPETINYRTFKPEKDGLFDERIFGPSKDFECYCGKYKRIRYKGVICDKCGVEVTHSRVRRERMGHIKLASPVAHVWFFRGIPSKMALVLDISPRNIESIVYFSSFIVMEIDRDKKAAAIDKVAKDLVKLRELIEKDYENQIAALGKDFGAKVKGGEGGFSAEEAEHKFKEKVSAIRTKEAEKIGQLESEHTLMQKKLESVELHTVLSDNEYLSLAEYVDVFCKVGIGAEALETILENLDLNALSLGLKETIENSKGQKAQKAAKRLRVVEGFRRAGIETSRMILNLLPVTPPDLRPMVQLEGGRFATSDLNDLYRRVINRNNRLRRLLDLGAPEIIVRNEKRMLQEAVDALLDSSKQRQTVRAAVKGNKKQLRSLADMLKGKQGRFRQNLLGKRVDYSGRSVIVNGPELKINECGIPKNMALELFKPFVLREILARGLAPNVKSAKYVLEQEAPEVWEILEGLVQDHPVLLNRAPTLWRLGIQAFYPKLVEGSAIRLHLCVCPGYNADFDGDQMAVHLPLSQKAIDEAKTLMISTNNLRRPADGSPMSIPTKIMLFGIYYITSVDTTLQPWPRVFASTAEVLYAHESNKIIGMCQTVKVRINGAIVETTPGRIIFNQYVPESFGFINDTLDKKKINALIAKSFETQALEVTAKLIDDIKDLGFKYGTSLGHSTALSDVVIPEAREALIATANEEVVEINKNYRRGLITELEAKRLREDVWNKVTTQVDEKVWESLKDENPLKMEIVSGSSRASRDQIKQIGGIRGLITDTTGRILELPILGNYKLGLSGMEYFLSGRGARKGLVDKALKTADAGYMTRRLVDVAQDVVVRQEDCGTEKGREVTVGEKTVLTSFADRIAGRYLAQDIKMAGRIVAEKGTLLTKDVVKTIEQSGVDKIVTRSPMTCETKRGVCQKCYGVDVMSDNIVQIGIAVGVQAAQAIGEPGTQLTMKTFQTGGVATVKDITQGLPRVEEVFEARAPKNLSIMAEITGTVSVSKSGDERKITILPADKDELAVEYAVDPVSEIVIKEGQLVVKGEKLTSGHLDLTDLMRATGVAATRKYIIDEIQKVYSSQGVVINDKHIEVIVRQMFNHVRIDDPGDTAFLEGETATKATFEEENARIVAEGGSPATAKITLLGITKASLNTDSFLSAASFIQTSNVLTDAASSGKVDRLIGLKENVIIGRLIPTGERARLED</sequence>
<dbReference type="SUPFAM" id="SSF64484">
    <property type="entry name" value="beta and beta-prime subunits of DNA dependent RNA-polymerase"/>
    <property type="match status" value="1"/>
</dbReference>
<dbReference type="Gene3D" id="2.40.50.100">
    <property type="match status" value="1"/>
</dbReference>
<dbReference type="InterPro" id="IPR012754">
    <property type="entry name" value="DNA-dir_RpoC_beta_prime_bact"/>
</dbReference>
<organism evidence="10 11">
    <name type="scientific">candidate division WWE3 bacterium GW2011_GWB1_44_4</name>
    <dbReference type="NCBI Taxonomy" id="1619116"/>
    <lineage>
        <taxon>Bacteria</taxon>
        <taxon>Katanobacteria</taxon>
    </lineage>
</organism>
<dbReference type="GO" id="GO:0000428">
    <property type="term" value="C:DNA-directed RNA polymerase complex"/>
    <property type="evidence" value="ECO:0007669"/>
    <property type="project" value="UniProtKB-KW"/>
</dbReference>
<keyword evidence="1 7" id="KW-0240">DNA-directed RNA polymerase</keyword>
<evidence type="ECO:0000256" key="1">
    <source>
        <dbReference type="ARBA" id="ARBA00022478"/>
    </source>
</evidence>
<dbReference type="InterPro" id="IPR042102">
    <property type="entry name" value="RNA_pol_Rpb1_3_sf"/>
</dbReference>
<comment type="similarity">
    <text evidence="7 8">Belongs to the RNA polymerase beta' chain family.</text>
</comment>
<dbReference type="InterPro" id="IPR007080">
    <property type="entry name" value="RNA_pol_Rpb1_1"/>
</dbReference>
<dbReference type="CDD" id="cd02655">
    <property type="entry name" value="RNAP_beta'_C"/>
    <property type="match status" value="1"/>
</dbReference>
<dbReference type="EC" id="2.7.7.6" evidence="7"/>
<dbReference type="Gene3D" id="1.10.1790.20">
    <property type="match status" value="1"/>
</dbReference>
<evidence type="ECO:0000256" key="8">
    <source>
        <dbReference type="RuleBase" id="RU004279"/>
    </source>
</evidence>
<comment type="function">
    <text evidence="7 8">DNA-dependent RNA polymerase catalyzes the transcription of DNA into RNA using the four ribonucleoside triphosphates as substrates.</text>
</comment>
<dbReference type="InterPro" id="IPR007081">
    <property type="entry name" value="RNA_pol_Rpb1_5"/>
</dbReference>
<dbReference type="Gene3D" id="1.10.40.90">
    <property type="match status" value="1"/>
</dbReference>
<feature type="binding site" evidence="7">
    <location>
        <position position="544"/>
    </location>
    <ligand>
        <name>Mg(2+)</name>
        <dbReference type="ChEBI" id="CHEBI:18420"/>
    </ligand>
</feature>
<dbReference type="PATRIC" id="fig|1619116.3.peg.262"/>
<evidence type="ECO:0000259" key="9">
    <source>
        <dbReference type="SMART" id="SM00663"/>
    </source>
</evidence>
<dbReference type="NCBIfam" id="TIGR02386">
    <property type="entry name" value="rpoC_TIGR"/>
    <property type="match status" value="1"/>
</dbReference>
<evidence type="ECO:0000256" key="5">
    <source>
        <dbReference type="ARBA" id="ARBA00023163"/>
    </source>
</evidence>
<feature type="binding site" evidence="7">
    <location>
        <position position="540"/>
    </location>
    <ligand>
        <name>Mg(2+)</name>
        <dbReference type="ChEBI" id="CHEBI:18420"/>
    </ligand>
</feature>
<keyword evidence="7" id="KW-0460">Magnesium</keyword>
<proteinExistence type="inferred from homology"/>
<accession>A0A0G1JDD0</accession>
<gene>
    <name evidence="7" type="primary">rpoC</name>
    <name evidence="10" type="ORF">UW65_C0018G0002</name>
</gene>
<dbReference type="InterPro" id="IPR045867">
    <property type="entry name" value="DNA-dir_RpoC_beta_prime"/>
</dbReference>
<dbReference type="Gene3D" id="1.10.150.390">
    <property type="match status" value="1"/>
</dbReference>
<reference evidence="10 11" key="1">
    <citation type="journal article" date="2015" name="Nature">
        <title>rRNA introns, odd ribosomes, and small enigmatic genomes across a large radiation of phyla.</title>
        <authorList>
            <person name="Brown C.T."/>
            <person name="Hug L.A."/>
            <person name="Thomas B.C."/>
            <person name="Sharon I."/>
            <person name="Castelle C.J."/>
            <person name="Singh A."/>
            <person name="Wilkins M.J."/>
            <person name="Williams K.H."/>
            <person name="Banfield J.F."/>
        </authorList>
    </citation>
    <scope>NUCLEOTIDE SEQUENCE [LARGE SCALE GENOMIC DNA]</scope>
</reference>
<evidence type="ECO:0000256" key="2">
    <source>
        <dbReference type="ARBA" id="ARBA00022679"/>
    </source>
</evidence>
<evidence type="ECO:0000256" key="7">
    <source>
        <dbReference type="HAMAP-Rule" id="MF_01322"/>
    </source>
</evidence>
<feature type="binding site" evidence="7">
    <location>
        <position position="65"/>
    </location>
    <ligand>
        <name>Zn(2+)</name>
        <dbReference type="ChEBI" id="CHEBI:29105"/>
        <label>1</label>
    </ligand>
</feature>
<dbReference type="GO" id="GO:0008270">
    <property type="term" value="F:zinc ion binding"/>
    <property type="evidence" value="ECO:0007669"/>
    <property type="project" value="UniProtKB-UniRule"/>
</dbReference>
<dbReference type="Gene3D" id="1.10.274.100">
    <property type="entry name" value="RNA polymerase Rpb1, domain 3"/>
    <property type="match status" value="1"/>
</dbReference>
<evidence type="ECO:0000256" key="6">
    <source>
        <dbReference type="ARBA" id="ARBA00048552"/>
    </source>
</evidence>
<keyword evidence="5 7" id="KW-0804">Transcription</keyword>
<feature type="binding site" evidence="7">
    <location>
        <position position="943"/>
    </location>
    <ligand>
        <name>Zn(2+)</name>
        <dbReference type="ChEBI" id="CHEBI:29105"/>
        <label>2</label>
    </ligand>
</feature>
<dbReference type="PANTHER" id="PTHR19376:SF54">
    <property type="entry name" value="DNA-DIRECTED RNA POLYMERASE SUBUNIT BETA"/>
    <property type="match status" value="1"/>
</dbReference>
<dbReference type="InterPro" id="IPR044893">
    <property type="entry name" value="RNA_pol_Rpb1_clamp_domain"/>
</dbReference>
<feature type="domain" description="RNA polymerase N-terminal" evidence="9">
    <location>
        <begin position="312"/>
        <end position="594"/>
    </location>
</feature>
<comment type="caution">
    <text evidence="10">The sequence shown here is derived from an EMBL/GenBank/DDBJ whole genome shotgun (WGS) entry which is preliminary data.</text>
</comment>
<comment type="cofactor">
    <cofactor evidence="7">
        <name>Zn(2+)</name>
        <dbReference type="ChEBI" id="CHEBI:29105"/>
    </cofactor>
    <text evidence="7">Binds 2 Zn(2+) ions per subunit.</text>
</comment>
<dbReference type="SMART" id="SM00663">
    <property type="entry name" value="RPOLA_N"/>
    <property type="match status" value="1"/>
</dbReference>
<dbReference type="PANTHER" id="PTHR19376">
    <property type="entry name" value="DNA-DIRECTED RNA POLYMERASE"/>
    <property type="match status" value="1"/>
</dbReference>
<dbReference type="InterPro" id="IPR006592">
    <property type="entry name" value="RNA_pol_N"/>
</dbReference>
<keyword evidence="7" id="KW-0862">Zinc</keyword>
<dbReference type="GO" id="GO:0006351">
    <property type="term" value="P:DNA-templated transcription"/>
    <property type="evidence" value="ECO:0007669"/>
    <property type="project" value="UniProtKB-UniRule"/>
</dbReference>
<dbReference type="Gene3D" id="2.40.40.20">
    <property type="match status" value="1"/>
</dbReference>
<keyword evidence="2 7" id="KW-0808">Transferase</keyword>
<dbReference type="Gene3D" id="4.10.860.120">
    <property type="entry name" value="RNA polymerase II, clamp domain"/>
    <property type="match status" value="1"/>
</dbReference>
<name>A0A0G1JDD0_UNCKA</name>
<feature type="binding site" evidence="7">
    <location>
        <position position="936"/>
    </location>
    <ligand>
        <name>Zn(2+)</name>
        <dbReference type="ChEBI" id="CHEBI:29105"/>
        <label>2</label>
    </ligand>
</feature>
<evidence type="ECO:0000313" key="11">
    <source>
        <dbReference type="Proteomes" id="UP000034783"/>
    </source>
</evidence>
<dbReference type="HAMAP" id="MF_01322">
    <property type="entry name" value="RNApol_bact_RpoC"/>
    <property type="match status" value="1"/>
</dbReference>
<keyword evidence="3 7" id="KW-0548">Nucleotidyltransferase</keyword>
<evidence type="ECO:0000313" key="10">
    <source>
        <dbReference type="EMBL" id="KKT69601.1"/>
    </source>
</evidence>